<dbReference type="HOGENOM" id="CLU_2619431_0_0_6"/>
<name>A0A024E542_9PSED</name>
<dbReference type="OrthoDB" id="6952659at2"/>
<gene>
    <name evidence="2" type="ORF">OU5_0833</name>
</gene>
<dbReference type="AlphaFoldDB" id="A0A024E542"/>
<evidence type="ECO:0000256" key="1">
    <source>
        <dbReference type="SAM" id="MobiDB-lite"/>
    </source>
</evidence>
<dbReference type="RefSeq" id="WP_010459515.1">
    <property type="nucleotide sequence ID" value="NZ_CP005960.1"/>
</dbReference>
<accession>A0A024E542</accession>
<evidence type="ECO:0000313" key="2">
    <source>
        <dbReference type="EMBL" id="AHZ67912.1"/>
    </source>
</evidence>
<organism evidence="2 3">
    <name type="scientific">Pseudomonas mandelii JR-1</name>
    <dbReference type="NCBI Taxonomy" id="1147786"/>
    <lineage>
        <taxon>Bacteria</taxon>
        <taxon>Pseudomonadati</taxon>
        <taxon>Pseudomonadota</taxon>
        <taxon>Gammaproteobacteria</taxon>
        <taxon>Pseudomonadales</taxon>
        <taxon>Pseudomonadaceae</taxon>
        <taxon>Pseudomonas</taxon>
    </lineage>
</organism>
<protein>
    <submittedName>
        <fullName evidence="2">Uncharacterized protein</fullName>
    </submittedName>
</protein>
<feature type="region of interest" description="Disordered" evidence="1">
    <location>
        <begin position="1"/>
        <end position="37"/>
    </location>
</feature>
<sequence length="82" mass="8839">MSFVTVEKNQSSAPSEADMKKAMTESGGKPGEVTGTNAARKLTYTGTVNHTVYENKLIEIAKGKRTSWNFVWADAKVSSPTA</sequence>
<evidence type="ECO:0000313" key="3">
    <source>
        <dbReference type="Proteomes" id="UP000026913"/>
    </source>
</evidence>
<dbReference type="EMBL" id="CP005960">
    <property type="protein sequence ID" value="AHZ67912.1"/>
    <property type="molecule type" value="Genomic_DNA"/>
</dbReference>
<reference evidence="2 3" key="1">
    <citation type="journal article" date="2012" name="J. Bacteriol.">
        <title>Genome sequence of cold-adapted Pseudomonas mandelii strain JR-1.</title>
        <authorList>
            <person name="Jang S.H."/>
            <person name="Kim J."/>
            <person name="Kim J."/>
            <person name="Hong S."/>
            <person name="Lee C."/>
        </authorList>
    </citation>
    <scope>NUCLEOTIDE SEQUENCE [LARGE SCALE GENOMIC DNA]</scope>
    <source>
        <strain evidence="2 3">JR-1</strain>
    </source>
</reference>
<proteinExistence type="predicted"/>
<dbReference type="KEGG" id="pman:OU5_0833"/>
<dbReference type="Proteomes" id="UP000026913">
    <property type="component" value="Chromosome"/>
</dbReference>